<feature type="transmembrane region" description="Helical" evidence="1">
    <location>
        <begin position="20"/>
        <end position="42"/>
    </location>
</feature>
<keyword evidence="1" id="KW-0812">Transmembrane</keyword>
<evidence type="ECO:0008006" key="4">
    <source>
        <dbReference type="Google" id="ProtNLM"/>
    </source>
</evidence>
<dbReference type="STRING" id="212717.CTC_02187"/>
<accession>Q892B8</accession>
<dbReference type="KEGG" id="ctc:CTC_02187"/>
<protein>
    <recommendedName>
        <fullName evidence="4">CPBP family intramembrane metalloprotease</fullName>
    </recommendedName>
</protein>
<evidence type="ECO:0000313" key="3">
    <source>
        <dbReference type="Proteomes" id="UP000001412"/>
    </source>
</evidence>
<organism evidence="2 3">
    <name type="scientific">Clostridium tetani (strain Massachusetts / E88)</name>
    <dbReference type="NCBI Taxonomy" id="212717"/>
    <lineage>
        <taxon>Bacteria</taxon>
        <taxon>Bacillati</taxon>
        <taxon>Bacillota</taxon>
        <taxon>Clostridia</taxon>
        <taxon>Eubacteriales</taxon>
        <taxon>Clostridiaceae</taxon>
        <taxon>Clostridium</taxon>
    </lineage>
</organism>
<dbReference type="Proteomes" id="UP000001412">
    <property type="component" value="Chromosome"/>
</dbReference>
<feature type="transmembrane region" description="Helical" evidence="1">
    <location>
        <begin position="92"/>
        <end position="110"/>
    </location>
</feature>
<evidence type="ECO:0000256" key="1">
    <source>
        <dbReference type="SAM" id="Phobius"/>
    </source>
</evidence>
<gene>
    <name evidence="2" type="ordered locus">CTC_02187</name>
</gene>
<proteinExistence type="predicted"/>
<dbReference type="HOGENOM" id="CLU_110613_0_0_9"/>
<name>Q892B8_CLOTE</name>
<keyword evidence="1" id="KW-0472">Membrane</keyword>
<evidence type="ECO:0000313" key="2">
    <source>
        <dbReference type="EMBL" id="AAO36677.1"/>
    </source>
</evidence>
<keyword evidence="1" id="KW-1133">Transmembrane helix</keyword>
<keyword evidence="3" id="KW-1185">Reference proteome</keyword>
<feature type="transmembrane region" description="Helical" evidence="1">
    <location>
        <begin position="195"/>
        <end position="212"/>
    </location>
</feature>
<sequence>MMVGEMMNNKEKNNISINDYFSNAMLVFLALGLDVVVSIGINKLIPLNIWYKKIIANSTTIVIWIIAIVLTYKYIRSNNIKNIVTLNLNKKIMAWFTVIFLLLITTNLIIKSGNLPQFISEFTKLKYKYKEYGVHIYIVQNIYYLLEAMLITLIIVFGQRWGELKFKNIRIPYGSIVLCLSWGLVHILIQDISTGAFAIISSLIVGIGFLLCKKNLVLTYILAVCVFII</sequence>
<feature type="transmembrane region" description="Helical" evidence="1">
    <location>
        <begin position="134"/>
        <end position="157"/>
    </location>
</feature>
<feature type="transmembrane region" description="Helical" evidence="1">
    <location>
        <begin position="169"/>
        <end position="189"/>
    </location>
</feature>
<feature type="transmembrane region" description="Helical" evidence="1">
    <location>
        <begin position="54"/>
        <end position="72"/>
    </location>
</feature>
<reference evidence="2 3" key="1">
    <citation type="journal article" date="2003" name="Proc. Natl. Acad. Sci. U.S.A.">
        <title>The genome sequence of Clostridium tetani, the causative agent of tetanus disease.</title>
        <authorList>
            <person name="Brueggemann H."/>
            <person name="Baumer S."/>
            <person name="Fricke W.F."/>
            <person name="Wiezer A."/>
            <person name="Liesegang H."/>
            <person name="Decker I."/>
            <person name="Herzberg C."/>
            <person name="Martinez-Arias R."/>
            <person name="Merkl R."/>
            <person name="Henne A."/>
            <person name="Gottschalk G."/>
        </authorList>
    </citation>
    <scope>NUCLEOTIDE SEQUENCE [LARGE SCALE GENOMIC DNA]</scope>
    <source>
        <strain evidence="3">Massachusetts / E88</strain>
    </source>
</reference>
<dbReference type="AlphaFoldDB" id="Q892B8"/>
<dbReference type="EMBL" id="AE015927">
    <property type="protein sequence ID" value="AAO36677.1"/>
    <property type="molecule type" value="Genomic_DNA"/>
</dbReference>